<dbReference type="EMBL" id="CAEY01001124">
    <property type="status" value="NOT_ANNOTATED_CDS"/>
    <property type="molecule type" value="Genomic_DNA"/>
</dbReference>
<evidence type="ECO:0000313" key="2">
    <source>
        <dbReference type="Proteomes" id="UP000015104"/>
    </source>
</evidence>
<evidence type="ECO:0008006" key="3">
    <source>
        <dbReference type="Google" id="ProtNLM"/>
    </source>
</evidence>
<reference evidence="1" key="2">
    <citation type="submission" date="2016-04" db="UniProtKB">
        <authorList>
            <consortium name="EnsemblMetazoa"/>
        </authorList>
    </citation>
    <scope>IDENTIFICATION</scope>
</reference>
<dbReference type="Proteomes" id="UP000015104">
    <property type="component" value="Unassembled WGS sequence"/>
</dbReference>
<reference evidence="2" key="1">
    <citation type="submission" date="2011-08" db="EMBL/GenBank/DDBJ databases">
        <authorList>
            <person name="Rombauts S."/>
        </authorList>
    </citation>
    <scope>NUCLEOTIDE SEQUENCE</scope>
    <source>
        <strain evidence="2">London</strain>
    </source>
</reference>
<accession>A0A158P4I3</accession>
<sequence>MTSTNKFNFTYDEIKVCKNTSVVTNALKHMDTPSTLYHVRDNIQDFATAMLNNMSKTAKEKVSNQVNNFINIINTMIDHAAKTNATGPDNSYTLDRFTNKILDKLANNSTQAKQARKAKSYIIKSKDPKIQPDRILKEITTLTKQDNSVQIDEAKAGLTAVKLTTNNEEALDKIKSHVETTELKDKLEMEEMKMLLPQISAVINSFSVETEETIKKRNNIPEEEFVKIVQTYDIPIHNKEPKKKLIIRLSRNARQILENQGRIYIGAESVPIKDNFYIRTCSNCLSIGHTSKFCTSKTTCGKCQGEHNTTTCNLPKTNICLLCVNNKEREVNHRPKSINCQAYIKAIKSLKAITDWSYGTQNN</sequence>
<evidence type="ECO:0000313" key="1">
    <source>
        <dbReference type="EnsemblMetazoa" id="tetur03g10317.1"/>
    </source>
</evidence>
<keyword evidence="2" id="KW-1185">Reference proteome</keyword>
<protein>
    <recommendedName>
        <fullName evidence="3">Pre-C2HC domain-containing protein</fullName>
    </recommendedName>
</protein>
<proteinExistence type="predicted"/>
<organism evidence="1 2">
    <name type="scientific">Tetranychus urticae</name>
    <name type="common">Two-spotted spider mite</name>
    <dbReference type="NCBI Taxonomy" id="32264"/>
    <lineage>
        <taxon>Eukaryota</taxon>
        <taxon>Metazoa</taxon>
        <taxon>Ecdysozoa</taxon>
        <taxon>Arthropoda</taxon>
        <taxon>Chelicerata</taxon>
        <taxon>Arachnida</taxon>
        <taxon>Acari</taxon>
        <taxon>Acariformes</taxon>
        <taxon>Trombidiformes</taxon>
        <taxon>Prostigmata</taxon>
        <taxon>Eleutherengona</taxon>
        <taxon>Raphignathae</taxon>
        <taxon>Tetranychoidea</taxon>
        <taxon>Tetranychidae</taxon>
        <taxon>Tetranychus</taxon>
    </lineage>
</organism>
<dbReference type="AlphaFoldDB" id="A0A158P4I3"/>
<dbReference type="EnsemblMetazoa" id="tetur03g10317.1">
    <property type="protein sequence ID" value="tetur03g10317.1"/>
    <property type="gene ID" value="tetur03g10317"/>
</dbReference>
<name>A0A158P4I3_TETUR</name>